<reference evidence="9 10" key="1">
    <citation type="submission" date="2013-03" db="EMBL/GenBank/DDBJ databases">
        <title>Assembly of a new bacterial strain Anoxybacillus flavithermus AK1.</title>
        <authorList>
            <person name="Rajan I."/>
            <person name="PoliReddy D."/>
            <person name="Sugumar T."/>
            <person name="Rathinam K."/>
            <person name="Alqarawi S."/>
            <person name="Khalil A.B."/>
            <person name="Sivakumar N."/>
        </authorList>
    </citation>
    <scope>NUCLEOTIDE SEQUENCE [LARGE SCALE GENOMIC DNA]</scope>
    <source>
        <strain evidence="9 10">AK1</strain>
    </source>
</reference>
<protein>
    <recommendedName>
        <fullName evidence="4 7">GDP-mannose 4,6-dehydratase</fullName>
        <ecNumber evidence="4 7">4.2.1.47</ecNumber>
    </recommendedName>
    <alternativeName>
        <fullName evidence="7">GDP-D-mannose dehydratase</fullName>
    </alternativeName>
</protein>
<evidence type="ECO:0000313" key="9">
    <source>
        <dbReference type="EMBL" id="EMT45978.1"/>
    </source>
</evidence>
<dbReference type="EMBL" id="APCD01000007">
    <property type="protein sequence ID" value="EMT45978.1"/>
    <property type="molecule type" value="Genomic_DNA"/>
</dbReference>
<dbReference type="Gene3D" id="3.40.50.720">
    <property type="entry name" value="NAD(P)-binding Rossmann-like Domain"/>
    <property type="match status" value="1"/>
</dbReference>
<feature type="domain" description="NAD(P)-binding" evidence="8">
    <location>
        <begin position="5"/>
        <end position="340"/>
    </location>
</feature>
<reference evidence="9 10" key="2">
    <citation type="journal article" date="2015" name="Genome Announc.">
        <title>Genome Sequence of Anoxybacillus flavithermus Strain AK1, a Thermophile Isolated from a Hot Spring in Saudi Arabia.</title>
        <authorList>
            <person name="Khalil A."/>
            <person name="Sivakumar N."/>
            <person name="Qarawi S."/>
        </authorList>
    </citation>
    <scope>NUCLEOTIDE SEQUENCE [LARGE SCALE GENOMIC DNA]</scope>
    <source>
        <strain evidence="9 10">AK1</strain>
    </source>
</reference>
<comment type="catalytic activity">
    <reaction evidence="1 7">
        <text>GDP-alpha-D-mannose = GDP-4-dehydro-alpha-D-rhamnose + H2O</text>
        <dbReference type="Rhea" id="RHEA:23820"/>
        <dbReference type="ChEBI" id="CHEBI:15377"/>
        <dbReference type="ChEBI" id="CHEBI:57527"/>
        <dbReference type="ChEBI" id="CHEBI:57964"/>
        <dbReference type="EC" id="4.2.1.47"/>
    </reaction>
</comment>
<dbReference type="PANTHER" id="PTHR43715">
    <property type="entry name" value="GDP-MANNOSE 4,6-DEHYDRATASE"/>
    <property type="match status" value="1"/>
</dbReference>
<organism evidence="9 10">
    <name type="scientific">Anoxybacillus flavithermus AK1</name>
    <dbReference type="NCBI Taxonomy" id="1297581"/>
    <lineage>
        <taxon>Bacteria</taxon>
        <taxon>Bacillati</taxon>
        <taxon>Bacillota</taxon>
        <taxon>Bacilli</taxon>
        <taxon>Bacillales</taxon>
        <taxon>Anoxybacillaceae</taxon>
        <taxon>Anoxybacillus</taxon>
    </lineage>
</organism>
<evidence type="ECO:0000256" key="3">
    <source>
        <dbReference type="ARBA" id="ARBA00009263"/>
    </source>
</evidence>
<dbReference type="PATRIC" id="fig|1297581.3.peg.1378"/>
<dbReference type="Pfam" id="PF16363">
    <property type="entry name" value="GDP_Man_Dehyd"/>
    <property type="match status" value="1"/>
</dbReference>
<proteinExistence type="inferred from homology"/>
<dbReference type="Gene3D" id="3.90.25.10">
    <property type="entry name" value="UDP-galactose 4-epimerase, domain 1"/>
    <property type="match status" value="1"/>
</dbReference>
<comment type="caution">
    <text evidence="7">Lacks conserved residue(s) required for the propagation of feature annotation.</text>
</comment>
<comment type="caution">
    <text evidence="9">The sequence shown here is derived from an EMBL/GenBank/DDBJ whole genome shotgun (WGS) entry which is preliminary data.</text>
</comment>
<keyword evidence="5 7" id="KW-0456">Lyase</keyword>
<accession>M8CWS6</accession>
<dbReference type="GO" id="GO:0070401">
    <property type="term" value="F:NADP+ binding"/>
    <property type="evidence" value="ECO:0007669"/>
    <property type="project" value="UniProtKB-UniRule"/>
</dbReference>
<gene>
    <name evidence="7" type="primary">gmd</name>
    <name evidence="9" type="ORF">H919_06701</name>
</gene>
<evidence type="ECO:0000256" key="2">
    <source>
        <dbReference type="ARBA" id="ARBA00001937"/>
    </source>
</evidence>
<comment type="similarity">
    <text evidence="3 7">Belongs to the NAD(P)-dependent epimerase/dehydratase family. GDP-mannose 4,6-dehydratase subfamily.</text>
</comment>
<dbReference type="RefSeq" id="WP_003396937.1">
    <property type="nucleotide sequence ID" value="NZ_APCD01000007.1"/>
</dbReference>
<dbReference type="HAMAP" id="MF_00955">
    <property type="entry name" value="GDP_Man_dehydratase"/>
    <property type="match status" value="1"/>
</dbReference>
<comment type="function">
    <text evidence="6 7">Catalyzes the conversion of GDP-D-mannose to GDP-4-dehydro-6-deoxy-D-mannose.</text>
</comment>
<evidence type="ECO:0000256" key="1">
    <source>
        <dbReference type="ARBA" id="ARBA00000188"/>
    </source>
</evidence>
<name>M8CWS6_9BACL</name>
<dbReference type="GO" id="GO:0008446">
    <property type="term" value="F:GDP-mannose 4,6-dehydratase activity"/>
    <property type="evidence" value="ECO:0007669"/>
    <property type="project" value="UniProtKB-UniRule"/>
</dbReference>
<dbReference type="FunFam" id="3.40.50.720:FF:000924">
    <property type="entry name" value="GDP-mannose 4,6 dehydratase"/>
    <property type="match status" value="1"/>
</dbReference>
<evidence type="ECO:0000256" key="6">
    <source>
        <dbReference type="ARBA" id="ARBA00059383"/>
    </source>
</evidence>
<evidence type="ECO:0000256" key="5">
    <source>
        <dbReference type="ARBA" id="ARBA00023239"/>
    </source>
</evidence>
<dbReference type="InterPro" id="IPR006368">
    <property type="entry name" value="GDP_Man_deHydtase"/>
</dbReference>
<dbReference type="Proteomes" id="UP000012085">
    <property type="component" value="Unassembled WGS sequence"/>
</dbReference>
<evidence type="ECO:0000256" key="4">
    <source>
        <dbReference type="ARBA" id="ARBA00011989"/>
    </source>
</evidence>
<evidence type="ECO:0000256" key="7">
    <source>
        <dbReference type="HAMAP-Rule" id="MF_00955"/>
    </source>
</evidence>
<keyword evidence="7" id="KW-0521">NADP</keyword>
<comment type="cofactor">
    <cofactor evidence="2 7">
        <name>NADP(+)</name>
        <dbReference type="ChEBI" id="CHEBI:58349"/>
    </cofactor>
</comment>
<dbReference type="SUPFAM" id="SSF51735">
    <property type="entry name" value="NAD(P)-binding Rossmann-fold domains"/>
    <property type="match status" value="1"/>
</dbReference>
<dbReference type="InterPro" id="IPR016040">
    <property type="entry name" value="NAD(P)-bd_dom"/>
</dbReference>
<dbReference type="PANTHER" id="PTHR43715:SF1">
    <property type="entry name" value="GDP-MANNOSE 4,6 DEHYDRATASE"/>
    <property type="match status" value="1"/>
</dbReference>
<dbReference type="AlphaFoldDB" id="M8CWS6"/>
<dbReference type="GO" id="GO:0042351">
    <property type="term" value="P:'de novo' GDP-L-fucose biosynthetic process"/>
    <property type="evidence" value="ECO:0007669"/>
    <property type="project" value="TreeGrafter"/>
</dbReference>
<evidence type="ECO:0000259" key="8">
    <source>
        <dbReference type="Pfam" id="PF16363"/>
    </source>
</evidence>
<sequence>MKRALITGVTGQDGSFLAEFLLEKGYEVHGIIRRSSSYNQERLEDILSPEEAEALKNNKNFHLHYGDITDTSNIIRLISEIRPDEIYNLAAQSHVRVSFDMPEYTADVDALGTLRILEAVRILGLTEKTRIYQASTSELYGKVQEVPQKETTPFYPRSPYGVAKLYGYWITKNYRESYNMFAVNGILFNHESERRGETFVTRKITLAAARIAQGKQDKLYLGNLDALRDWGYAKDYVECMWLMLQHDTPEDFVIATGEMHSVREFATLAFKYAGIEIEWQGEGLNEKGIDKATGRVLIEVDPKYFRPAEVDQLLGDPTKAKTLLGWNPTKTPFEELVRIMVEADMKKVEKEDKLKKMFD</sequence>
<evidence type="ECO:0000313" key="10">
    <source>
        <dbReference type="Proteomes" id="UP000012085"/>
    </source>
</evidence>
<dbReference type="CDD" id="cd05260">
    <property type="entry name" value="GDP_MD_SDR_e"/>
    <property type="match status" value="1"/>
</dbReference>
<dbReference type="NCBIfam" id="TIGR01472">
    <property type="entry name" value="gmd"/>
    <property type="match status" value="1"/>
</dbReference>
<dbReference type="EC" id="4.2.1.47" evidence="4 7"/>
<dbReference type="InterPro" id="IPR036291">
    <property type="entry name" value="NAD(P)-bd_dom_sf"/>
</dbReference>